<name>A0ACD3A2T2_9AGAR</name>
<proteinExistence type="predicted"/>
<protein>
    <submittedName>
        <fullName evidence="1">Uncharacterized protein</fullName>
    </submittedName>
</protein>
<accession>A0ACD3A2T2</accession>
<dbReference type="Proteomes" id="UP000308600">
    <property type="component" value="Unassembled WGS sequence"/>
</dbReference>
<evidence type="ECO:0000313" key="1">
    <source>
        <dbReference type="EMBL" id="TFK60173.1"/>
    </source>
</evidence>
<keyword evidence="2" id="KW-1185">Reference proteome</keyword>
<gene>
    <name evidence="1" type="ORF">BDN72DRAFT_850815</name>
</gene>
<sequence length="159" mass="18287">DLHYGPPAPVACYAPVYAYTYDVCSEALPALHLRIYDIDASRRSFCSKRSSWHSNSYSPPPLRLPVSVLCFFPPFSLSFFKFLYMHHLPISLSITLSPSYYYHQSLSVLHFHSTKHYAHPLHGYITFSQLFETNPVLSNSVYLVRHLLFPLWSLASASR</sequence>
<organism evidence="1 2">
    <name type="scientific">Pluteus cervinus</name>
    <dbReference type="NCBI Taxonomy" id="181527"/>
    <lineage>
        <taxon>Eukaryota</taxon>
        <taxon>Fungi</taxon>
        <taxon>Dikarya</taxon>
        <taxon>Basidiomycota</taxon>
        <taxon>Agaricomycotina</taxon>
        <taxon>Agaricomycetes</taxon>
        <taxon>Agaricomycetidae</taxon>
        <taxon>Agaricales</taxon>
        <taxon>Pluteineae</taxon>
        <taxon>Pluteaceae</taxon>
        <taxon>Pluteus</taxon>
    </lineage>
</organism>
<reference evidence="1 2" key="1">
    <citation type="journal article" date="2019" name="Nat. Ecol. Evol.">
        <title>Megaphylogeny resolves global patterns of mushroom evolution.</title>
        <authorList>
            <person name="Varga T."/>
            <person name="Krizsan K."/>
            <person name="Foldi C."/>
            <person name="Dima B."/>
            <person name="Sanchez-Garcia M."/>
            <person name="Sanchez-Ramirez S."/>
            <person name="Szollosi G.J."/>
            <person name="Szarkandi J.G."/>
            <person name="Papp V."/>
            <person name="Albert L."/>
            <person name="Andreopoulos W."/>
            <person name="Angelini C."/>
            <person name="Antonin V."/>
            <person name="Barry K.W."/>
            <person name="Bougher N.L."/>
            <person name="Buchanan P."/>
            <person name="Buyck B."/>
            <person name="Bense V."/>
            <person name="Catcheside P."/>
            <person name="Chovatia M."/>
            <person name="Cooper J."/>
            <person name="Damon W."/>
            <person name="Desjardin D."/>
            <person name="Finy P."/>
            <person name="Geml J."/>
            <person name="Haridas S."/>
            <person name="Hughes K."/>
            <person name="Justo A."/>
            <person name="Karasinski D."/>
            <person name="Kautmanova I."/>
            <person name="Kiss B."/>
            <person name="Kocsube S."/>
            <person name="Kotiranta H."/>
            <person name="LaButti K.M."/>
            <person name="Lechner B.E."/>
            <person name="Liimatainen K."/>
            <person name="Lipzen A."/>
            <person name="Lukacs Z."/>
            <person name="Mihaltcheva S."/>
            <person name="Morgado L.N."/>
            <person name="Niskanen T."/>
            <person name="Noordeloos M.E."/>
            <person name="Ohm R.A."/>
            <person name="Ortiz-Santana B."/>
            <person name="Ovrebo C."/>
            <person name="Racz N."/>
            <person name="Riley R."/>
            <person name="Savchenko A."/>
            <person name="Shiryaev A."/>
            <person name="Soop K."/>
            <person name="Spirin V."/>
            <person name="Szebenyi C."/>
            <person name="Tomsovsky M."/>
            <person name="Tulloss R.E."/>
            <person name="Uehling J."/>
            <person name="Grigoriev I.V."/>
            <person name="Vagvolgyi C."/>
            <person name="Papp T."/>
            <person name="Martin F.M."/>
            <person name="Miettinen O."/>
            <person name="Hibbett D.S."/>
            <person name="Nagy L.G."/>
        </authorList>
    </citation>
    <scope>NUCLEOTIDE SEQUENCE [LARGE SCALE GENOMIC DNA]</scope>
    <source>
        <strain evidence="1 2">NL-1719</strain>
    </source>
</reference>
<feature type="non-terminal residue" evidence="1">
    <location>
        <position position="1"/>
    </location>
</feature>
<evidence type="ECO:0000313" key="2">
    <source>
        <dbReference type="Proteomes" id="UP000308600"/>
    </source>
</evidence>
<dbReference type="EMBL" id="ML208819">
    <property type="protein sequence ID" value="TFK60173.1"/>
    <property type="molecule type" value="Genomic_DNA"/>
</dbReference>